<evidence type="ECO:0000256" key="2">
    <source>
        <dbReference type="SAM" id="Phobius"/>
    </source>
</evidence>
<feature type="region of interest" description="Disordered" evidence="1">
    <location>
        <begin position="1"/>
        <end position="49"/>
    </location>
</feature>
<dbReference type="EMBL" id="FOKG01000008">
    <property type="protein sequence ID" value="SFB32411.1"/>
    <property type="molecule type" value="Genomic_DNA"/>
</dbReference>
<keyword evidence="2" id="KW-1133">Transmembrane helix</keyword>
<feature type="transmembrane region" description="Helical" evidence="2">
    <location>
        <begin position="55"/>
        <end position="78"/>
    </location>
</feature>
<evidence type="ECO:0000313" key="3">
    <source>
        <dbReference type="EMBL" id="SFB32411.1"/>
    </source>
</evidence>
<feature type="region of interest" description="Disordered" evidence="1">
    <location>
        <begin position="89"/>
        <end position="124"/>
    </location>
</feature>
<dbReference type="RefSeq" id="WP_091673869.1">
    <property type="nucleotide sequence ID" value="NZ_FOKG01000008.1"/>
</dbReference>
<organism evidence="3 4">
    <name type="scientific">Amycolatopsis marina</name>
    <dbReference type="NCBI Taxonomy" id="490629"/>
    <lineage>
        <taxon>Bacteria</taxon>
        <taxon>Bacillati</taxon>
        <taxon>Actinomycetota</taxon>
        <taxon>Actinomycetes</taxon>
        <taxon>Pseudonocardiales</taxon>
        <taxon>Pseudonocardiaceae</taxon>
        <taxon>Amycolatopsis</taxon>
    </lineage>
</organism>
<proteinExistence type="predicted"/>
<protein>
    <recommendedName>
        <fullName evidence="5">DUF3558 domain-containing protein</fullName>
    </recommendedName>
</protein>
<evidence type="ECO:0000256" key="1">
    <source>
        <dbReference type="SAM" id="MobiDB-lite"/>
    </source>
</evidence>
<reference evidence="4" key="1">
    <citation type="submission" date="2016-10" db="EMBL/GenBank/DDBJ databases">
        <authorList>
            <person name="Varghese N."/>
            <person name="Submissions S."/>
        </authorList>
    </citation>
    <scope>NUCLEOTIDE SEQUENCE [LARGE SCALE GENOMIC DNA]</scope>
    <source>
        <strain evidence="4">CGMCC 4.3568</strain>
    </source>
</reference>
<feature type="compositionally biased region" description="Polar residues" evidence="1">
    <location>
        <begin position="109"/>
        <end position="124"/>
    </location>
</feature>
<evidence type="ECO:0000313" key="4">
    <source>
        <dbReference type="Proteomes" id="UP000243799"/>
    </source>
</evidence>
<evidence type="ECO:0008006" key="5">
    <source>
        <dbReference type="Google" id="ProtNLM"/>
    </source>
</evidence>
<sequence length="244" mass="25452">MTGPQYTGPQHGGPFTGGPQGYQQQAGWQYPPPQAPWSTQAPQPPGAPRRNRTGLIVSLVLVAVLLLGAVAGGVVFYLNVHSDGGIPPTGAQLDPACDAVSEQTRQRLRTTNPDPGTSSARESQGTSIVYCGWTQTLGQDGEGSRDLQVQILRYSGAAAADQRGPRCDGAQLPPPQLGQEACIGSTQSGNITTVTLQVRQGSYFVLVGYNGWDVGFLSNKPAPVQDFANAVAGVGQEVLATLQG</sequence>
<dbReference type="OrthoDB" id="3687320at2"/>
<keyword evidence="4" id="KW-1185">Reference proteome</keyword>
<dbReference type="AlphaFoldDB" id="A0A1I1A357"/>
<keyword evidence="2" id="KW-0472">Membrane</keyword>
<dbReference type="Proteomes" id="UP000243799">
    <property type="component" value="Unassembled WGS sequence"/>
</dbReference>
<keyword evidence="2" id="KW-0812">Transmembrane</keyword>
<dbReference type="STRING" id="490629.SAMN05216266_108148"/>
<name>A0A1I1A357_9PSEU</name>
<accession>A0A1I1A357</accession>
<feature type="compositionally biased region" description="Gly residues" evidence="1">
    <location>
        <begin position="10"/>
        <end position="20"/>
    </location>
</feature>
<gene>
    <name evidence="3" type="ORF">SAMN05216266_108148</name>
</gene>